<dbReference type="AlphaFoldDB" id="A0A7E4WAS8"/>
<name>A0A7E4WAS8_PANRE</name>
<protein>
    <submittedName>
        <fullName evidence="2">Carbam_trans_N domain-containing protein</fullName>
    </submittedName>
</protein>
<dbReference type="WBParaSite" id="Pan_g9474.t1">
    <property type="protein sequence ID" value="Pan_g9474.t1"/>
    <property type="gene ID" value="Pan_g9474"/>
</dbReference>
<accession>A0A7E4WAS8</accession>
<keyword evidence="1" id="KW-1185">Reference proteome</keyword>
<evidence type="ECO:0000313" key="2">
    <source>
        <dbReference type="WBParaSite" id="Pan_g9474.t1"/>
    </source>
</evidence>
<evidence type="ECO:0000313" key="1">
    <source>
        <dbReference type="Proteomes" id="UP000492821"/>
    </source>
</evidence>
<proteinExistence type="predicted"/>
<sequence>MSCGVYLALSFKNKTLGAAFYDEAQAYAYYMPDVFEDEAYKQLRMLIDDVRPTNVIASCAQDAGFLNSSTDLQLQRPKCHEIRRIRR</sequence>
<reference evidence="2" key="2">
    <citation type="submission" date="2020-10" db="UniProtKB">
        <authorList>
            <consortium name="WormBaseParasite"/>
        </authorList>
    </citation>
    <scope>IDENTIFICATION</scope>
</reference>
<dbReference type="Proteomes" id="UP000492821">
    <property type="component" value="Unassembled WGS sequence"/>
</dbReference>
<reference evidence="1" key="1">
    <citation type="journal article" date="2013" name="Genetics">
        <title>The draft genome and transcriptome of Panagrellus redivivus are shaped by the harsh demands of a free-living lifestyle.</title>
        <authorList>
            <person name="Srinivasan J."/>
            <person name="Dillman A.R."/>
            <person name="Macchietto M.G."/>
            <person name="Heikkinen L."/>
            <person name="Lakso M."/>
            <person name="Fracchia K.M."/>
            <person name="Antoshechkin I."/>
            <person name="Mortazavi A."/>
            <person name="Wong G."/>
            <person name="Sternberg P.W."/>
        </authorList>
    </citation>
    <scope>NUCLEOTIDE SEQUENCE [LARGE SCALE GENOMIC DNA]</scope>
    <source>
        <strain evidence="1">MT8872</strain>
    </source>
</reference>
<organism evidence="1 2">
    <name type="scientific">Panagrellus redivivus</name>
    <name type="common">Microworm</name>
    <dbReference type="NCBI Taxonomy" id="6233"/>
    <lineage>
        <taxon>Eukaryota</taxon>
        <taxon>Metazoa</taxon>
        <taxon>Ecdysozoa</taxon>
        <taxon>Nematoda</taxon>
        <taxon>Chromadorea</taxon>
        <taxon>Rhabditida</taxon>
        <taxon>Tylenchina</taxon>
        <taxon>Panagrolaimomorpha</taxon>
        <taxon>Panagrolaimoidea</taxon>
        <taxon>Panagrolaimidae</taxon>
        <taxon>Panagrellus</taxon>
    </lineage>
</organism>